<name>A0A7Z2ZV61_9BURK</name>
<evidence type="ECO:0000256" key="1">
    <source>
        <dbReference type="SAM" id="MobiDB-lite"/>
    </source>
</evidence>
<sequence>MNKLIVASIVLGSWATLACAQQETAVAGPASACADCTGDDTAAMPAARHLPAAAPAGSHDIAVFTGIPEQHDAGQYGAVRQGPGSRQAPPHRTADHLGGQNAGSASAPFILGSQYDFEYVARADVADPAHGVAAAKGRELVDANGKLASDSVRYYSTQMDNISTGGSWTVDSPGGNGLANRAWGMTVGADFGMLSLRAAHQNRHVAQTRLNYFADSNMDAKNSILAANLHTRWGTAYAAYAANRGWGNSPLYNPDNPYGAGMAGTSSTDSRDTLVGVAVPMTRSTTFLASMVHKNDRDLANRDANQVAVGASYVVSRKTDFYAALSHTVTTSSAGLLLSGTRAGGSSAVNVGMRHSF</sequence>
<dbReference type="Proteomes" id="UP000502415">
    <property type="component" value="Chromosome"/>
</dbReference>
<dbReference type="GO" id="GO:0016020">
    <property type="term" value="C:membrane"/>
    <property type="evidence" value="ECO:0007669"/>
    <property type="project" value="InterPro"/>
</dbReference>
<dbReference type="InterPro" id="IPR023614">
    <property type="entry name" value="Porin_dom_sf"/>
</dbReference>
<dbReference type="SUPFAM" id="SSF56935">
    <property type="entry name" value="Porins"/>
    <property type="match status" value="1"/>
</dbReference>
<keyword evidence="5" id="KW-1185">Reference proteome</keyword>
<reference evidence="4 5" key="1">
    <citation type="submission" date="2020-04" db="EMBL/GenBank/DDBJ databases">
        <title>Genome sequencing of novel species.</title>
        <authorList>
            <person name="Heo J."/>
            <person name="Kim S.-J."/>
            <person name="Kim J.-S."/>
            <person name="Hong S.-B."/>
            <person name="Kwon S.-W."/>
        </authorList>
    </citation>
    <scope>NUCLEOTIDE SEQUENCE [LARGE SCALE GENOMIC DNA]</scope>
    <source>
        <strain evidence="4 5">GN2-R2</strain>
    </source>
</reference>
<organism evidence="4 5">
    <name type="scientific">Massilia forsythiae</name>
    <dbReference type="NCBI Taxonomy" id="2728020"/>
    <lineage>
        <taxon>Bacteria</taxon>
        <taxon>Pseudomonadati</taxon>
        <taxon>Pseudomonadota</taxon>
        <taxon>Betaproteobacteria</taxon>
        <taxon>Burkholderiales</taxon>
        <taxon>Oxalobacteraceae</taxon>
        <taxon>Telluria group</taxon>
        <taxon>Massilia</taxon>
    </lineage>
</organism>
<dbReference type="EMBL" id="CP051685">
    <property type="protein sequence ID" value="QJE03025.1"/>
    <property type="molecule type" value="Genomic_DNA"/>
</dbReference>
<evidence type="ECO:0000313" key="4">
    <source>
        <dbReference type="EMBL" id="QJE03025.1"/>
    </source>
</evidence>
<feature type="signal peptide" evidence="2">
    <location>
        <begin position="1"/>
        <end position="20"/>
    </location>
</feature>
<evidence type="ECO:0000259" key="3">
    <source>
        <dbReference type="Pfam" id="PF13609"/>
    </source>
</evidence>
<dbReference type="Pfam" id="PF13609">
    <property type="entry name" value="Porin_4"/>
    <property type="match status" value="1"/>
</dbReference>
<dbReference type="Gene3D" id="2.40.160.10">
    <property type="entry name" value="Porin"/>
    <property type="match status" value="1"/>
</dbReference>
<feature type="region of interest" description="Disordered" evidence="1">
    <location>
        <begin position="76"/>
        <end position="100"/>
    </location>
</feature>
<accession>A0A7Z2ZV61</accession>
<feature type="chain" id="PRO_5030746902" evidence="2">
    <location>
        <begin position="21"/>
        <end position="357"/>
    </location>
</feature>
<dbReference type="PROSITE" id="PS51257">
    <property type="entry name" value="PROKAR_LIPOPROTEIN"/>
    <property type="match status" value="1"/>
</dbReference>
<dbReference type="InterPro" id="IPR033900">
    <property type="entry name" value="Gram_neg_porin_domain"/>
</dbReference>
<protein>
    <submittedName>
        <fullName evidence="4">Porin</fullName>
    </submittedName>
</protein>
<keyword evidence="2" id="KW-0732">Signal</keyword>
<dbReference type="AlphaFoldDB" id="A0A7Z2ZV61"/>
<dbReference type="GO" id="GO:0015288">
    <property type="term" value="F:porin activity"/>
    <property type="evidence" value="ECO:0007669"/>
    <property type="project" value="InterPro"/>
</dbReference>
<gene>
    <name evidence="4" type="ORF">HH212_26065</name>
</gene>
<proteinExistence type="predicted"/>
<dbReference type="RefSeq" id="WP_170205106.1">
    <property type="nucleotide sequence ID" value="NZ_CP051685.1"/>
</dbReference>
<evidence type="ECO:0000256" key="2">
    <source>
        <dbReference type="SAM" id="SignalP"/>
    </source>
</evidence>
<feature type="domain" description="Porin" evidence="3">
    <location>
        <begin position="110"/>
        <end position="328"/>
    </location>
</feature>
<evidence type="ECO:0000313" key="5">
    <source>
        <dbReference type="Proteomes" id="UP000502415"/>
    </source>
</evidence>
<dbReference type="KEGG" id="mfy:HH212_26065"/>